<dbReference type="EMBL" id="MT143839">
    <property type="protein sequence ID" value="QJB03321.1"/>
    <property type="molecule type" value="Genomic_DNA"/>
</dbReference>
<accession>A0A6M3M611</accession>
<protein>
    <submittedName>
        <fullName evidence="1">Uncharacterized protein</fullName>
    </submittedName>
</protein>
<dbReference type="AlphaFoldDB" id="A0A6M3M611"/>
<proteinExistence type="predicted"/>
<reference evidence="1" key="1">
    <citation type="submission" date="2020-03" db="EMBL/GenBank/DDBJ databases">
        <title>The deep terrestrial virosphere.</title>
        <authorList>
            <person name="Holmfeldt K."/>
            <person name="Nilsson E."/>
            <person name="Simone D."/>
            <person name="Lopez-Fernandez M."/>
            <person name="Wu X."/>
            <person name="de Brujin I."/>
            <person name="Lundin D."/>
            <person name="Andersson A."/>
            <person name="Bertilsson S."/>
            <person name="Dopson M."/>
        </authorList>
    </citation>
    <scope>NUCLEOTIDE SEQUENCE</scope>
    <source>
        <strain evidence="1">MM171B00786</strain>
    </source>
</reference>
<sequence length="156" mass="17936">MKCLRELYTILDNNAVPGCSKVFLRRVLKKNGRMICRANLLKNGSDTRPLLELEIIEQDKGGGVHLTPKSCATINKYHGLGLIPTYTILLKYVDSDKHFRSQLSAKQRKSFRKWARKIRPEAQPGLLECLKDLRGNSLQIYLNKLIPKYPQEMIKI</sequence>
<evidence type="ECO:0000313" key="1">
    <source>
        <dbReference type="EMBL" id="QJB03321.1"/>
    </source>
</evidence>
<gene>
    <name evidence="1" type="ORF">MM171B00786_0006</name>
</gene>
<organism evidence="1">
    <name type="scientific">viral metagenome</name>
    <dbReference type="NCBI Taxonomy" id="1070528"/>
    <lineage>
        <taxon>unclassified sequences</taxon>
        <taxon>metagenomes</taxon>
        <taxon>organismal metagenomes</taxon>
    </lineage>
</organism>
<name>A0A6M3M611_9ZZZZ</name>